<keyword evidence="1" id="KW-0378">Hydrolase</keyword>
<dbReference type="eggNOG" id="ENOG502RZ5C">
    <property type="taxonomic scope" value="Eukaryota"/>
</dbReference>
<reference evidence="2 3" key="1">
    <citation type="journal article" date="2012" name="PLoS Pathog.">
        <title>Diverse lifestyles and strategies of plant pathogenesis encoded in the genomes of eighteen Dothideomycetes fungi.</title>
        <authorList>
            <person name="Ohm R.A."/>
            <person name="Feau N."/>
            <person name="Henrissat B."/>
            <person name="Schoch C.L."/>
            <person name="Horwitz B.A."/>
            <person name="Barry K.W."/>
            <person name="Condon B.J."/>
            <person name="Copeland A.C."/>
            <person name="Dhillon B."/>
            <person name="Glaser F."/>
            <person name="Hesse C.N."/>
            <person name="Kosti I."/>
            <person name="LaButti K."/>
            <person name="Lindquist E.A."/>
            <person name="Lucas S."/>
            <person name="Salamov A.A."/>
            <person name="Bradshaw R.E."/>
            <person name="Ciuffetti L."/>
            <person name="Hamelin R.C."/>
            <person name="Kema G.H.J."/>
            <person name="Lawrence C."/>
            <person name="Scott J.A."/>
            <person name="Spatafora J.W."/>
            <person name="Turgeon B.G."/>
            <person name="de Wit P.J.G.M."/>
            <person name="Zhong S."/>
            <person name="Goodwin S.B."/>
            <person name="Grigoriev I.V."/>
        </authorList>
    </citation>
    <scope>NUCLEOTIDE SEQUENCE [LARGE SCALE GENOMIC DNA]</scope>
    <source>
        <strain evidence="3">28A</strain>
    </source>
</reference>
<dbReference type="SUPFAM" id="SSF48208">
    <property type="entry name" value="Six-hairpin glycosidases"/>
    <property type="match status" value="1"/>
</dbReference>
<dbReference type="PANTHER" id="PTHR41814:SF1">
    <property type="entry name" value="CELLULASE"/>
    <property type="match status" value="1"/>
</dbReference>
<proteinExistence type="predicted"/>
<evidence type="ECO:0000256" key="1">
    <source>
        <dbReference type="ARBA" id="ARBA00022801"/>
    </source>
</evidence>
<dbReference type="OrthoDB" id="4138492at2759"/>
<dbReference type="Pfam" id="PF07470">
    <property type="entry name" value="Glyco_hydro_88"/>
    <property type="match status" value="1"/>
</dbReference>
<protein>
    <recommendedName>
        <fullName evidence="4">Six-hairpin glycosidase-like protein</fullName>
    </recommendedName>
</protein>
<dbReference type="InterPro" id="IPR010905">
    <property type="entry name" value="Glyco_hydro_88"/>
</dbReference>
<dbReference type="InterPro" id="IPR012341">
    <property type="entry name" value="6hp_glycosidase-like_sf"/>
</dbReference>
<name>R0INU7_EXST2</name>
<dbReference type="GO" id="GO:0005975">
    <property type="term" value="P:carbohydrate metabolic process"/>
    <property type="evidence" value="ECO:0007669"/>
    <property type="project" value="InterPro"/>
</dbReference>
<dbReference type="EMBL" id="KB908593">
    <property type="protein sequence ID" value="EOA86446.1"/>
    <property type="molecule type" value="Genomic_DNA"/>
</dbReference>
<dbReference type="AlphaFoldDB" id="R0INU7"/>
<keyword evidence="3" id="KW-1185">Reference proteome</keyword>
<accession>R0INU7</accession>
<dbReference type="InterPro" id="IPR008928">
    <property type="entry name" value="6-hairpin_glycosidase_sf"/>
</dbReference>
<reference evidence="2 3" key="2">
    <citation type="journal article" date="2013" name="PLoS Genet.">
        <title>Comparative genome structure, secondary metabolite, and effector coding capacity across Cochliobolus pathogens.</title>
        <authorList>
            <person name="Condon B.J."/>
            <person name="Leng Y."/>
            <person name="Wu D."/>
            <person name="Bushley K.E."/>
            <person name="Ohm R.A."/>
            <person name="Otillar R."/>
            <person name="Martin J."/>
            <person name="Schackwitz W."/>
            <person name="Grimwood J."/>
            <person name="MohdZainudin N."/>
            <person name="Xue C."/>
            <person name="Wang R."/>
            <person name="Manning V.A."/>
            <person name="Dhillon B."/>
            <person name="Tu Z.J."/>
            <person name="Steffenson B.J."/>
            <person name="Salamov A."/>
            <person name="Sun H."/>
            <person name="Lowry S."/>
            <person name="LaButti K."/>
            <person name="Han J."/>
            <person name="Copeland A."/>
            <person name="Lindquist E."/>
            <person name="Barry K."/>
            <person name="Schmutz J."/>
            <person name="Baker S.E."/>
            <person name="Ciuffetti L.M."/>
            <person name="Grigoriev I.V."/>
            <person name="Zhong S."/>
            <person name="Turgeon B.G."/>
        </authorList>
    </citation>
    <scope>NUCLEOTIDE SEQUENCE [LARGE SCALE GENOMIC DNA]</scope>
    <source>
        <strain evidence="3">28A</strain>
    </source>
</reference>
<organism evidence="2 3">
    <name type="scientific">Exserohilum turcicum (strain 28A)</name>
    <name type="common">Northern leaf blight fungus</name>
    <name type="synonym">Setosphaeria turcica</name>
    <dbReference type="NCBI Taxonomy" id="671987"/>
    <lineage>
        <taxon>Eukaryota</taxon>
        <taxon>Fungi</taxon>
        <taxon>Dikarya</taxon>
        <taxon>Ascomycota</taxon>
        <taxon>Pezizomycotina</taxon>
        <taxon>Dothideomycetes</taxon>
        <taxon>Pleosporomycetidae</taxon>
        <taxon>Pleosporales</taxon>
        <taxon>Pleosporineae</taxon>
        <taxon>Pleosporaceae</taxon>
        <taxon>Exserohilum</taxon>
    </lineage>
</organism>
<evidence type="ECO:0008006" key="4">
    <source>
        <dbReference type="Google" id="ProtNLM"/>
    </source>
</evidence>
<dbReference type="Proteomes" id="UP000016935">
    <property type="component" value="Unassembled WGS sequence"/>
</dbReference>
<dbReference type="GO" id="GO:0016787">
    <property type="term" value="F:hydrolase activity"/>
    <property type="evidence" value="ECO:0007669"/>
    <property type="project" value="UniProtKB-KW"/>
</dbReference>
<dbReference type="PANTHER" id="PTHR41814">
    <property type="entry name" value="EXPRESSED PROTEIN"/>
    <property type="match status" value="1"/>
</dbReference>
<dbReference type="HOGENOM" id="CLU_037534_2_0_1"/>
<evidence type="ECO:0000313" key="2">
    <source>
        <dbReference type="EMBL" id="EOA86446.1"/>
    </source>
</evidence>
<gene>
    <name evidence="2" type="ORF">SETTUDRAFT_161320</name>
</gene>
<dbReference type="RefSeq" id="XP_008026047.1">
    <property type="nucleotide sequence ID" value="XM_008027856.1"/>
</dbReference>
<evidence type="ECO:0000313" key="3">
    <source>
        <dbReference type="Proteomes" id="UP000016935"/>
    </source>
</evidence>
<sequence>MLSQDVVERALIKAQQSASHSWEYSTVFEALLEYHNPQLSVFHHDPFPHGQVPRVSIEEVEALRYVRLHIRTDTAGLSDGNGSSADPTSLCVAAHLFSRSPSLPEQARAAYHRALSQQLLSLLTRSPRFPNGAISHRDAYPSLWADSIYMVPPILAYHGVSTCDIGMAKESVRQCQLYCEVLVMPSGLWRHIANEETSAKHFDAKTDDGAWCTSNAWAAAGMARVLATLRSSQFAAETATEQGSLLDMTKAILDAAIQADSHSSGLLRNYLDDDSWFGDVAGTALMASAAFRMAVLNANIFGEKHTAWATAKMHTVARHVDPETGIAAPVVNSLKERQPTPLHGINPEAQAFVVLLYTAYRDWKVAVESISA</sequence>
<dbReference type="Gene3D" id="1.50.10.10">
    <property type="match status" value="1"/>
</dbReference>
<dbReference type="GeneID" id="19398143"/>